<dbReference type="eggNOG" id="COG4268">
    <property type="taxonomic scope" value="Bacteria"/>
</dbReference>
<protein>
    <recommendedName>
        <fullName evidence="3">Restriction endonuclease</fullName>
    </recommendedName>
</protein>
<dbReference type="REBASE" id="94342">
    <property type="entry name" value="SglGLAMcrBCP"/>
</dbReference>
<name>A0A089YWV2_STRGA</name>
<dbReference type="EMBL" id="CP009438">
    <property type="protein sequence ID" value="AIR98105.1"/>
    <property type="molecule type" value="Genomic_DNA"/>
</dbReference>
<evidence type="ECO:0000313" key="2">
    <source>
        <dbReference type="Proteomes" id="UP000029482"/>
    </source>
</evidence>
<accession>A0A089YWV2</accession>
<keyword evidence="2" id="KW-1185">Reference proteome</keyword>
<dbReference type="Pfam" id="PF10117">
    <property type="entry name" value="McrBC"/>
    <property type="match status" value="1"/>
</dbReference>
<dbReference type="InterPro" id="IPR019292">
    <property type="entry name" value="McrC"/>
</dbReference>
<evidence type="ECO:0008006" key="3">
    <source>
        <dbReference type="Google" id="ProtNLM"/>
    </source>
</evidence>
<evidence type="ECO:0000313" key="1">
    <source>
        <dbReference type="EMBL" id="AIR98105.1"/>
    </source>
</evidence>
<proteinExistence type="predicted"/>
<dbReference type="Proteomes" id="UP000029482">
    <property type="component" value="Chromosome"/>
</dbReference>
<dbReference type="PANTHER" id="PTHR38733">
    <property type="entry name" value="PROTEIN MCRC"/>
    <property type="match status" value="1"/>
</dbReference>
<reference evidence="2" key="1">
    <citation type="journal article" date="2015" name="J. Biotechnol.">
        <title>Complete genome sequence of the actinobacterium Streptomyces glaucescens GLA.O (DSM 40922) consisting of a linear chromosome and one linear plasmid.</title>
        <authorList>
            <person name="Ortseifen V."/>
            <person name="Winkler A."/>
            <person name="Albersmeier A."/>
            <person name="Wendler S."/>
            <person name="Puhler A."/>
            <person name="Kalinowski J."/>
            <person name="Ruckert C."/>
        </authorList>
    </citation>
    <scope>NUCLEOTIDE SEQUENCE [LARGE SCALE GENOMIC DNA]</scope>
    <source>
        <strain evidence="2">DSM 40922 / GLA O</strain>
    </source>
</reference>
<gene>
    <name evidence="1" type="ORF">SGLAU_10500</name>
</gene>
<dbReference type="HOGENOM" id="CLU_052173_0_0_11"/>
<dbReference type="AlphaFoldDB" id="A0A089YWV2"/>
<dbReference type="RefSeq" id="WP_043500406.1">
    <property type="nucleotide sequence ID" value="NZ_CP009438.1"/>
</dbReference>
<dbReference type="PANTHER" id="PTHR38733:SF1">
    <property type="entry name" value="TYPE IV METHYL-DIRECTED RESTRICTION ENZYME ECOKMCRBC"/>
    <property type="match status" value="1"/>
</dbReference>
<organism evidence="1 2">
    <name type="scientific">Streptomyces glaucescens</name>
    <dbReference type="NCBI Taxonomy" id="1907"/>
    <lineage>
        <taxon>Bacteria</taxon>
        <taxon>Bacillati</taxon>
        <taxon>Actinomycetota</taxon>
        <taxon>Actinomycetes</taxon>
        <taxon>Kitasatosporales</taxon>
        <taxon>Streptomycetaceae</taxon>
        <taxon>Streptomyces</taxon>
    </lineage>
</organism>
<sequence>MTNADAVVVLREHGPWTNALMDPAVGRTLATTDWVDARPDPYAPGDPRRWQVRAKSRVGAVRVGDLQLTIVPKLPVRRLFFLLGYALDPRSHWGHGDGNVLVSDYDDLLPAVAHAFERQAEHALRRGLLQGYRHTDETLPVVRGRIRESDQIRRRYGFPVPVEVSFDEFTVDIPENRLLLAAVERLVRLQGVPRDVRGRLLRLQVRLEGVRPLRRGAPLPSWTSSRLNSRYGPALRLAELILHEASIEQRGTDTAVSGFLLDLAKVFENFVSVALRQALRPYGGRCQFQAHHHLDEAEAVLLKPDLVWYDDAGRPIGVADAKYKAEKDKERFPSSDLYQMLAYCTSLGLSSGHLVYAKGRSPRGSHRVRRAGVVITQHAMELDRDPVDLLAGIDEIAEFMVRSQ</sequence>
<dbReference type="STRING" id="1907.SGLAU_10500"/>
<dbReference type="KEGG" id="sgu:SGLAU_10500"/>